<reference evidence="4" key="1">
    <citation type="journal article" date="2015" name="Nat. Plants">
        <title>Genome expansion of Arabis alpina linked with retrotransposition and reduced symmetric DNA methylation.</title>
        <authorList>
            <person name="Willing E.M."/>
            <person name="Rawat V."/>
            <person name="Mandakova T."/>
            <person name="Maumus F."/>
            <person name="James G.V."/>
            <person name="Nordstroem K.J."/>
            <person name="Becker C."/>
            <person name="Warthmann N."/>
            <person name="Chica C."/>
            <person name="Szarzynska B."/>
            <person name="Zytnicki M."/>
            <person name="Albani M.C."/>
            <person name="Kiefer C."/>
            <person name="Bergonzi S."/>
            <person name="Castaings L."/>
            <person name="Mateos J.L."/>
            <person name="Berns M.C."/>
            <person name="Bujdoso N."/>
            <person name="Piofczyk T."/>
            <person name="de Lorenzo L."/>
            <person name="Barrero-Sicilia C."/>
            <person name="Mateos I."/>
            <person name="Piednoel M."/>
            <person name="Hagmann J."/>
            <person name="Chen-Min-Tao R."/>
            <person name="Iglesias-Fernandez R."/>
            <person name="Schuster S.C."/>
            <person name="Alonso-Blanco C."/>
            <person name="Roudier F."/>
            <person name="Carbonero P."/>
            <person name="Paz-Ares J."/>
            <person name="Davis S.J."/>
            <person name="Pecinka A."/>
            <person name="Quesneville H."/>
            <person name="Colot V."/>
            <person name="Lysak M.A."/>
            <person name="Weigel D."/>
            <person name="Coupland G."/>
            <person name="Schneeberger K."/>
        </authorList>
    </citation>
    <scope>NUCLEOTIDE SEQUENCE [LARGE SCALE GENOMIC DNA]</scope>
    <source>
        <strain evidence="4">cv. Pajares</strain>
    </source>
</reference>
<dbReference type="Gramene" id="KFK41552">
    <property type="protein sequence ID" value="KFK41552"/>
    <property type="gene ID" value="AALP_AA2G144100"/>
</dbReference>
<dbReference type="eggNOG" id="ENOG502SGCW">
    <property type="taxonomic scope" value="Eukaryota"/>
</dbReference>
<proteinExistence type="predicted"/>
<evidence type="ECO:0000256" key="1">
    <source>
        <dbReference type="SAM" id="MobiDB-lite"/>
    </source>
</evidence>
<dbReference type="PANTHER" id="PTHR15492:SF2">
    <property type="entry name" value="CYCLIN-D1-BINDING PROTEIN"/>
    <property type="match status" value="1"/>
</dbReference>
<dbReference type="InterPro" id="IPR026907">
    <property type="entry name" value="GCIP-like"/>
</dbReference>
<dbReference type="PANTHER" id="PTHR15492">
    <property type="entry name" value="CYCLIN D1-BINDING PROTEIN 1"/>
    <property type="match status" value="1"/>
</dbReference>
<evidence type="ECO:0000313" key="4">
    <source>
        <dbReference type="Proteomes" id="UP000029120"/>
    </source>
</evidence>
<dbReference type="AlphaFoldDB" id="A0A087HHF0"/>
<organism evidence="3 4">
    <name type="scientific">Arabis alpina</name>
    <name type="common">Alpine rock-cress</name>
    <dbReference type="NCBI Taxonomy" id="50452"/>
    <lineage>
        <taxon>Eukaryota</taxon>
        <taxon>Viridiplantae</taxon>
        <taxon>Streptophyta</taxon>
        <taxon>Embryophyta</taxon>
        <taxon>Tracheophyta</taxon>
        <taxon>Spermatophyta</taxon>
        <taxon>Magnoliopsida</taxon>
        <taxon>eudicotyledons</taxon>
        <taxon>Gunneridae</taxon>
        <taxon>Pentapetalae</taxon>
        <taxon>rosids</taxon>
        <taxon>malvids</taxon>
        <taxon>Brassicales</taxon>
        <taxon>Brassicaceae</taxon>
        <taxon>Arabideae</taxon>
        <taxon>Arabis</taxon>
    </lineage>
</organism>
<dbReference type="GO" id="GO:0005634">
    <property type="term" value="C:nucleus"/>
    <property type="evidence" value="ECO:0007669"/>
    <property type="project" value="TreeGrafter"/>
</dbReference>
<accession>A0A087HHF0</accession>
<protein>
    <recommendedName>
        <fullName evidence="2">Cyclin-D1-binding protein 1-like C-terminal domain-containing protein</fullName>
    </recommendedName>
</protein>
<dbReference type="OrthoDB" id="41588at2759"/>
<evidence type="ECO:0000313" key="3">
    <source>
        <dbReference type="EMBL" id="KFK41552.1"/>
    </source>
</evidence>
<keyword evidence="4" id="KW-1185">Reference proteome</keyword>
<dbReference type="EMBL" id="CM002870">
    <property type="protein sequence ID" value="KFK41552.1"/>
    <property type="molecule type" value="Genomic_DNA"/>
</dbReference>
<dbReference type="Pfam" id="PF20936">
    <property type="entry name" value="GCIP_C"/>
    <property type="match status" value="1"/>
</dbReference>
<sequence>MEELKPACSSPGSDEDDTCEDPENGTLESESDDDFGADLSIPELKVAKEVTYIVSETLKMIQKLNRVIKNTIKLEKPRDTGVFVDSLEKLLKLCQGIGVGIDELGACVYPPQELRLMIQTLERMRENVGEIIADVLCFKNFSLVEAFFVTCRRLQSSITYIEVQLDRRIGPSGERNVTPFLKYYQYLRVPKSQR</sequence>
<dbReference type="OMA" id="FEECSHD"/>
<feature type="region of interest" description="Disordered" evidence="1">
    <location>
        <begin position="1"/>
        <end position="37"/>
    </location>
</feature>
<name>A0A087HHF0_ARAAL</name>
<evidence type="ECO:0000259" key="2">
    <source>
        <dbReference type="Pfam" id="PF20936"/>
    </source>
</evidence>
<feature type="domain" description="Cyclin-D1-binding protein 1-like C-terminal" evidence="2">
    <location>
        <begin position="32"/>
        <end position="132"/>
    </location>
</feature>
<feature type="compositionally biased region" description="Acidic residues" evidence="1">
    <location>
        <begin position="13"/>
        <end position="36"/>
    </location>
</feature>
<dbReference type="Proteomes" id="UP000029120">
    <property type="component" value="Chromosome 2"/>
</dbReference>
<gene>
    <name evidence="3" type="ordered locus">AALP_Aa2g144100</name>
</gene>
<dbReference type="Gene3D" id="1.20.1410.10">
    <property type="entry name" value="I/LWEQ domain"/>
    <property type="match status" value="1"/>
</dbReference>
<dbReference type="InterPro" id="IPR049318">
    <property type="entry name" value="GCIP_C"/>
</dbReference>